<dbReference type="InterPro" id="IPR000595">
    <property type="entry name" value="cNMP-bd_dom"/>
</dbReference>
<evidence type="ECO:0000259" key="4">
    <source>
        <dbReference type="PROSITE" id="PS50042"/>
    </source>
</evidence>
<name>A0A7Z0KYS4_9RHOB</name>
<dbReference type="Gene3D" id="1.10.10.10">
    <property type="entry name" value="Winged helix-like DNA-binding domain superfamily/Winged helix DNA-binding domain"/>
    <property type="match status" value="1"/>
</dbReference>
<dbReference type="CDD" id="cd00038">
    <property type="entry name" value="CAP_ED"/>
    <property type="match status" value="1"/>
</dbReference>
<sequence length="246" mass="27253">MRPEELPEIRHLHLFRDMTQANFEALMASSYAQNFPQGLEMIRQGDPADFLHVVVEGSVELFARWGGREGTMAVVRPVSTFILAACIRDAPYLMSARTLERARIILIPSSDLRAMFRRDPEFSVAVINELASCYRSVVRNAKTLKLRNSRERVASYLLRQSLLAGGVPSYALPVEKRLLASYLGMTAENLSRTLRTLEESGVKMDGARVIITDRAKLNALAQPDTLIDGPDMFANESGSGLPAAGQ</sequence>
<dbReference type="InterPro" id="IPR036390">
    <property type="entry name" value="WH_DNA-bd_sf"/>
</dbReference>
<dbReference type="InterPro" id="IPR012318">
    <property type="entry name" value="HTH_CRP"/>
</dbReference>
<dbReference type="InterPro" id="IPR014710">
    <property type="entry name" value="RmlC-like_jellyroll"/>
</dbReference>
<evidence type="ECO:0000259" key="5">
    <source>
        <dbReference type="PROSITE" id="PS51063"/>
    </source>
</evidence>
<dbReference type="SUPFAM" id="SSF46785">
    <property type="entry name" value="Winged helix' DNA-binding domain"/>
    <property type="match status" value="1"/>
</dbReference>
<feature type="domain" description="Cyclic nucleotide-binding" evidence="4">
    <location>
        <begin position="14"/>
        <end position="116"/>
    </location>
</feature>
<gene>
    <name evidence="6" type="ORF">HUK65_10925</name>
</gene>
<evidence type="ECO:0000313" key="6">
    <source>
        <dbReference type="EMBL" id="NYS25505.1"/>
    </source>
</evidence>
<dbReference type="RefSeq" id="WP_179906262.1">
    <property type="nucleotide sequence ID" value="NZ_JACBXS010000020.1"/>
</dbReference>
<dbReference type="PROSITE" id="PS51063">
    <property type="entry name" value="HTH_CRP_2"/>
    <property type="match status" value="1"/>
</dbReference>
<keyword evidence="2" id="KW-0238">DNA-binding</keyword>
<evidence type="ECO:0000313" key="7">
    <source>
        <dbReference type="Proteomes" id="UP000529417"/>
    </source>
</evidence>
<accession>A0A7Z0KYS4</accession>
<dbReference type="GO" id="GO:0003700">
    <property type="term" value="F:DNA-binding transcription factor activity"/>
    <property type="evidence" value="ECO:0007669"/>
    <property type="project" value="TreeGrafter"/>
</dbReference>
<organism evidence="6 7">
    <name type="scientific">Rhabdonatronobacter sediminivivens</name>
    <dbReference type="NCBI Taxonomy" id="2743469"/>
    <lineage>
        <taxon>Bacteria</taxon>
        <taxon>Pseudomonadati</taxon>
        <taxon>Pseudomonadota</taxon>
        <taxon>Alphaproteobacteria</taxon>
        <taxon>Rhodobacterales</taxon>
        <taxon>Paracoccaceae</taxon>
        <taxon>Rhabdonatronobacter</taxon>
    </lineage>
</organism>
<comment type="caution">
    <text evidence="6">The sequence shown here is derived from an EMBL/GenBank/DDBJ whole genome shotgun (WGS) entry which is preliminary data.</text>
</comment>
<dbReference type="Pfam" id="PF00027">
    <property type="entry name" value="cNMP_binding"/>
    <property type="match status" value="1"/>
</dbReference>
<dbReference type="EMBL" id="JACBXS010000020">
    <property type="protein sequence ID" value="NYS25505.1"/>
    <property type="molecule type" value="Genomic_DNA"/>
</dbReference>
<protein>
    <submittedName>
        <fullName evidence="6">Helix-turn-helix domain-containing protein</fullName>
    </submittedName>
</protein>
<dbReference type="GO" id="GO:0003677">
    <property type="term" value="F:DNA binding"/>
    <property type="evidence" value="ECO:0007669"/>
    <property type="project" value="UniProtKB-KW"/>
</dbReference>
<dbReference type="PANTHER" id="PTHR24567:SF26">
    <property type="entry name" value="REGULATORY PROTEIN YEIL"/>
    <property type="match status" value="1"/>
</dbReference>
<dbReference type="InterPro" id="IPR036388">
    <property type="entry name" value="WH-like_DNA-bd_sf"/>
</dbReference>
<feature type="domain" description="HTH crp-type" evidence="5">
    <location>
        <begin position="147"/>
        <end position="215"/>
    </location>
</feature>
<dbReference type="SMART" id="SM00100">
    <property type="entry name" value="cNMP"/>
    <property type="match status" value="1"/>
</dbReference>
<keyword evidence="7" id="KW-1185">Reference proteome</keyword>
<dbReference type="InterPro" id="IPR018490">
    <property type="entry name" value="cNMP-bd_dom_sf"/>
</dbReference>
<dbReference type="Proteomes" id="UP000529417">
    <property type="component" value="Unassembled WGS sequence"/>
</dbReference>
<evidence type="ECO:0000256" key="1">
    <source>
        <dbReference type="ARBA" id="ARBA00023015"/>
    </source>
</evidence>
<keyword evidence="1" id="KW-0805">Transcription regulation</keyword>
<dbReference type="NCBIfam" id="NF006901">
    <property type="entry name" value="PRK09392.1"/>
    <property type="match status" value="1"/>
</dbReference>
<dbReference type="InterPro" id="IPR050397">
    <property type="entry name" value="Env_Response_Regulators"/>
</dbReference>
<evidence type="ECO:0000256" key="3">
    <source>
        <dbReference type="ARBA" id="ARBA00023163"/>
    </source>
</evidence>
<dbReference type="GO" id="GO:0005829">
    <property type="term" value="C:cytosol"/>
    <property type="evidence" value="ECO:0007669"/>
    <property type="project" value="TreeGrafter"/>
</dbReference>
<dbReference type="SMART" id="SM00419">
    <property type="entry name" value="HTH_CRP"/>
    <property type="match status" value="1"/>
</dbReference>
<dbReference type="PROSITE" id="PS50042">
    <property type="entry name" value="CNMP_BINDING_3"/>
    <property type="match status" value="1"/>
</dbReference>
<reference evidence="6 7" key="1">
    <citation type="journal article" date="2000" name="Arch. Microbiol.">
        <title>Rhodobaca bogoriensis gen. nov. and sp. nov., an alkaliphilic purple nonsulfur bacterium from African Rift Valley soda lakes.</title>
        <authorList>
            <person name="Milford A.D."/>
            <person name="Achenbach L.A."/>
            <person name="Jung D.O."/>
            <person name="Madigan M.T."/>
        </authorList>
    </citation>
    <scope>NUCLEOTIDE SEQUENCE [LARGE SCALE GENOMIC DNA]</scope>
    <source>
        <strain evidence="6 7">2376</strain>
    </source>
</reference>
<dbReference type="SUPFAM" id="SSF51206">
    <property type="entry name" value="cAMP-binding domain-like"/>
    <property type="match status" value="1"/>
</dbReference>
<evidence type="ECO:0000256" key="2">
    <source>
        <dbReference type="ARBA" id="ARBA00023125"/>
    </source>
</evidence>
<keyword evidence="3" id="KW-0804">Transcription</keyword>
<dbReference type="Gene3D" id="2.60.120.10">
    <property type="entry name" value="Jelly Rolls"/>
    <property type="match status" value="1"/>
</dbReference>
<dbReference type="AlphaFoldDB" id="A0A7Z0KYS4"/>
<proteinExistence type="predicted"/>
<dbReference type="Pfam" id="PF13545">
    <property type="entry name" value="HTH_Crp_2"/>
    <property type="match status" value="1"/>
</dbReference>
<dbReference type="PANTHER" id="PTHR24567">
    <property type="entry name" value="CRP FAMILY TRANSCRIPTIONAL REGULATORY PROTEIN"/>
    <property type="match status" value="1"/>
</dbReference>